<organism evidence="1 2">
    <name type="scientific">Araneus ventricosus</name>
    <name type="common">Orbweaver spider</name>
    <name type="synonym">Epeira ventricosa</name>
    <dbReference type="NCBI Taxonomy" id="182803"/>
    <lineage>
        <taxon>Eukaryota</taxon>
        <taxon>Metazoa</taxon>
        <taxon>Ecdysozoa</taxon>
        <taxon>Arthropoda</taxon>
        <taxon>Chelicerata</taxon>
        <taxon>Arachnida</taxon>
        <taxon>Araneae</taxon>
        <taxon>Araneomorphae</taxon>
        <taxon>Entelegynae</taxon>
        <taxon>Araneoidea</taxon>
        <taxon>Araneidae</taxon>
        <taxon>Araneus</taxon>
    </lineage>
</organism>
<protein>
    <submittedName>
        <fullName evidence="1">Uncharacterized protein</fullName>
    </submittedName>
</protein>
<accession>A0A4Y2QBV0</accession>
<evidence type="ECO:0000313" key="2">
    <source>
        <dbReference type="Proteomes" id="UP000499080"/>
    </source>
</evidence>
<dbReference type="Proteomes" id="UP000499080">
    <property type="component" value="Unassembled WGS sequence"/>
</dbReference>
<reference evidence="1 2" key="1">
    <citation type="journal article" date="2019" name="Sci. Rep.">
        <title>Orb-weaving spider Araneus ventricosus genome elucidates the spidroin gene catalogue.</title>
        <authorList>
            <person name="Kono N."/>
            <person name="Nakamura H."/>
            <person name="Ohtoshi R."/>
            <person name="Moran D.A.P."/>
            <person name="Shinohara A."/>
            <person name="Yoshida Y."/>
            <person name="Fujiwara M."/>
            <person name="Mori M."/>
            <person name="Tomita M."/>
            <person name="Arakawa K."/>
        </authorList>
    </citation>
    <scope>NUCLEOTIDE SEQUENCE [LARGE SCALE GENOMIC DNA]</scope>
</reference>
<name>A0A4Y2QBV0_ARAVE</name>
<dbReference type="EMBL" id="BGPR01013501">
    <property type="protein sequence ID" value="GBN60964.1"/>
    <property type="molecule type" value="Genomic_DNA"/>
</dbReference>
<keyword evidence="2" id="KW-1185">Reference proteome</keyword>
<comment type="caution">
    <text evidence="1">The sequence shown here is derived from an EMBL/GenBank/DDBJ whole genome shotgun (WGS) entry which is preliminary data.</text>
</comment>
<gene>
    <name evidence="1" type="ORF">AVEN_235744_1</name>
</gene>
<dbReference type="AlphaFoldDB" id="A0A4Y2QBV0"/>
<evidence type="ECO:0000313" key="1">
    <source>
        <dbReference type="EMBL" id="GBN60964.1"/>
    </source>
</evidence>
<proteinExistence type="predicted"/>
<sequence>MWTSIIWYEPGAVPMVVQSIMNSHKFTQNPKIFCSIYRLLSKKMGLLFLWRKSMAQTITFGEYRDEGTATCGFSVPQMRQFCHGGPTSISPSSTRLG</sequence>